<sequence length="154" mass="17168">MFARQILPAVTGPKCFLLLSTSMSTFGHCAYILATTSGSNSQAVHHFHQDFTVLHPQPRLASSGSALEDCNYSDDMDAICAAIHVVRQFWYHRSVVSDGVFPHHLTGTQVKFKEPELKLLVRCVCGPGSTLQTSAIYATFPRYLHNWVVSKHYN</sequence>
<reference evidence="1" key="1">
    <citation type="submission" date="2023-03" db="EMBL/GenBank/DDBJ databases">
        <title>Massive genome expansion in bonnet fungi (Mycena s.s.) driven by repeated elements and novel gene families across ecological guilds.</title>
        <authorList>
            <consortium name="Lawrence Berkeley National Laboratory"/>
            <person name="Harder C.B."/>
            <person name="Miyauchi S."/>
            <person name="Viragh M."/>
            <person name="Kuo A."/>
            <person name="Thoen E."/>
            <person name="Andreopoulos B."/>
            <person name="Lu D."/>
            <person name="Skrede I."/>
            <person name="Drula E."/>
            <person name="Henrissat B."/>
            <person name="Morin E."/>
            <person name="Kohler A."/>
            <person name="Barry K."/>
            <person name="LaButti K."/>
            <person name="Morin E."/>
            <person name="Salamov A."/>
            <person name="Lipzen A."/>
            <person name="Mereny Z."/>
            <person name="Hegedus B."/>
            <person name="Baldrian P."/>
            <person name="Stursova M."/>
            <person name="Weitz H."/>
            <person name="Taylor A."/>
            <person name="Grigoriev I.V."/>
            <person name="Nagy L.G."/>
            <person name="Martin F."/>
            <person name="Kauserud H."/>
        </authorList>
    </citation>
    <scope>NUCLEOTIDE SEQUENCE</scope>
    <source>
        <strain evidence="1">CBHHK067</strain>
    </source>
</reference>
<dbReference type="EMBL" id="JARKIE010000400">
    <property type="protein sequence ID" value="KAJ7645345.1"/>
    <property type="molecule type" value="Genomic_DNA"/>
</dbReference>
<protein>
    <submittedName>
        <fullName evidence="1">Uncharacterized protein</fullName>
    </submittedName>
</protein>
<comment type="caution">
    <text evidence="1">The sequence shown here is derived from an EMBL/GenBank/DDBJ whole genome shotgun (WGS) entry which is preliminary data.</text>
</comment>
<dbReference type="Proteomes" id="UP001221757">
    <property type="component" value="Unassembled WGS sequence"/>
</dbReference>
<gene>
    <name evidence="1" type="ORF">B0H17DRAFT_1148456</name>
</gene>
<accession>A0AAD7FZ92</accession>
<proteinExistence type="predicted"/>
<name>A0AAD7FZ92_MYCRO</name>
<organism evidence="1 2">
    <name type="scientific">Mycena rosella</name>
    <name type="common">Pink bonnet</name>
    <name type="synonym">Agaricus rosellus</name>
    <dbReference type="NCBI Taxonomy" id="1033263"/>
    <lineage>
        <taxon>Eukaryota</taxon>
        <taxon>Fungi</taxon>
        <taxon>Dikarya</taxon>
        <taxon>Basidiomycota</taxon>
        <taxon>Agaricomycotina</taxon>
        <taxon>Agaricomycetes</taxon>
        <taxon>Agaricomycetidae</taxon>
        <taxon>Agaricales</taxon>
        <taxon>Marasmiineae</taxon>
        <taxon>Mycenaceae</taxon>
        <taxon>Mycena</taxon>
    </lineage>
</organism>
<evidence type="ECO:0000313" key="1">
    <source>
        <dbReference type="EMBL" id="KAJ7645345.1"/>
    </source>
</evidence>
<evidence type="ECO:0000313" key="2">
    <source>
        <dbReference type="Proteomes" id="UP001221757"/>
    </source>
</evidence>
<dbReference type="AlphaFoldDB" id="A0AAD7FZ92"/>
<keyword evidence="2" id="KW-1185">Reference proteome</keyword>